<dbReference type="PRINTS" id="PR00984">
    <property type="entry name" value="TRNASYNTHILE"/>
</dbReference>
<evidence type="ECO:0000256" key="8">
    <source>
        <dbReference type="ARBA" id="ARBA00023146"/>
    </source>
</evidence>
<gene>
    <name evidence="11 15" type="primary">ileS</name>
    <name evidence="15" type="ORF">F4V45_05735</name>
</gene>
<evidence type="ECO:0000256" key="5">
    <source>
        <dbReference type="ARBA" id="ARBA00022833"/>
    </source>
</evidence>
<feature type="domain" description="Methionyl/Valyl/Leucyl/Isoleucyl-tRNA synthetase anticodon-binding" evidence="14">
    <location>
        <begin position="694"/>
        <end position="844"/>
    </location>
</feature>
<dbReference type="GO" id="GO:0002161">
    <property type="term" value="F:aminoacyl-tRNA deacylase activity"/>
    <property type="evidence" value="ECO:0007669"/>
    <property type="project" value="InterPro"/>
</dbReference>
<feature type="binding site" evidence="11">
    <location>
        <position position="617"/>
    </location>
    <ligand>
        <name>ATP</name>
        <dbReference type="ChEBI" id="CHEBI:30616"/>
    </ligand>
</feature>
<protein>
    <recommendedName>
        <fullName evidence="11">Isoleucine--tRNA ligase</fullName>
        <ecNumber evidence="11">6.1.1.5</ecNumber>
    </recommendedName>
    <alternativeName>
        <fullName evidence="11">Isoleucyl-tRNA synthetase</fullName>
        <shortName evidence="11">IleRS</shortName>
    </alternativeName>
</protein>
<dbReference type="Proteomes" id="UP000323707">
    <property type="component" value="Unassembled WGS sequence"/>
</dbReference>
<dbReference type="PANTHER" id="PTHR42765:SF1">
    <property type="entry name" value="ISOLEUCINE--TRNA LIGASE, MITOCHONDRIAL"/>
    <property type="match status" value="1"/>
</dbReference>
<dbReference type="PROSITE" id="PS00178">
    <property type="entry name" value="AA_TRNA_LIGASE_I"/>
    <property type="match status" value="1"/>
</dbReference>
<feature type="binding site" evidence="11">
    <location>
        <position position="573"/>
    </location>
    <ligand>
        <name>L-isoleucyl-5'-AMP</name>
        <dbReference type="ChEBI" id="CHEBI:178002"/>
    </ligand>
</feature>
<evidence type="ECO:0000256" key="10">
    <source>
        <dbReference type="ARBA" id="ARBA00048359"/>
    </source>
</evidence>
<evidence type="ECO:0000256" key="12">
    <source>
        <dbReference type="SAM" id="Coils"/>
    </source>
</evidence>
<keyword evidence="5 11" id="KW-0862">Zinc</keyword>
<comment type="subcellular location">
    <subcellularLocation>
        <location evidence="11">Cytoplasm</location>
    </subcellularLocation>
</comment>
<feature type="binding site" evidence="11">
    <location>
        <position position="906"/>
    </location>
    <ligand>
        <name>Zn(2+)</name>
        <dbReference type="ChEBI" id="CHEBI:29105"/>
    </ligand>
</feature>
<evidence type="ECO:0000256" key="6">
    <source>
        <dbReference type="ARBA" id="ARBA00022840"/>
    </source>
</evidence>
<dbReference type="InterPro" id="IPR033708">
    <property type="entry name" value="Anticodon_Ile_BEm"/>
</dbReference>
<dbReference type="SUPFAM" id="SSF50677">
    <property type="entry name" value="ValRS/IleRS/LeuRS editing domain"/>
    <property type="match status" value="1"/>
</dbReference>
<organism evidence="15 16">
    <name type="scientific">Helicobacter canis</name>
    <dbReference type="NCBI Taxonomy" id="29419"/>
    <lineage>
        <taxon>Bacteria</taxon>
        <taxon>Pseudomonadati</taxon>
        <taxon>Campylobacterota</taxon>
        <taxon>Epsilonproteobacteria</taxon>
        <taxon>Campylobacterales</taxon>
        <taxon>Helicobacteraceae</taxon>
        <taxon>Helicobacter</taxon>
    </lineage>
</organism>
<feature type="binding site" evidence="11">
    <location>
        <position position="909"/>
    </location>
    <ligand>
        <name>Zn(2+)</name>
        <dbReference type="ChEBI" id="CHEBI:29105"/>
    </ligand>
</feature>
<dbReference type="Gene3D" id="1.10.10.830">
    <property type="entry name" value="Ile-tRNA synthetase CP2 domain-like"/>
    <property type="match status" value="1"/>
</dbReference>
<feature type="short sequence motif" description="'HIGH' region" evidence="11">
    <location>
        <begin position="59"/>
        <end position="69"/>
    </location>
</feature>
<keyword evidence="4 11" id="KW-0547">Nucleotide-binding</keyword>
<evidence type="ECO:0000256" key="2">
    <source>
        <dbReference type="ARBA" id="ARBA00022490"/>
    </source>
</evidence>
<dbReference type="InterPro" id="IPR023585">
    <property type="entry name" value="Ile-tRNA-ligase_type1"/>
</dbReference>
<dbReference type="InterPro" id="IPR001412">
    <property type="entry name" value="aa-tRNA-synth_I_CS"/>
</dbReference>
<dbReference type="GO" id="GO:0008270">
    <property type="term" value="F:zinc ion binding"/>
    <property type="evidence" value="ECO:0007669"/>
    <property type="project" value="UniProtKB-UniRule"/>
</dbReference>
<feature type="binding site" evidence="11">
    <location>
        <position position="891"/>
    </location>
    <ligand>
        <name>Zn(2+)</name>
        <dbReference type="ChEBI" id="CHEBI:29105"/>
    </ligand>
</feature>
<keyword evidence="11" id="KW-0479">Metal-binding</keyword>
<name>A0A5M9QL06_9HELI</name>
<accession>A0A5M9QL06</accession>
<dbReference type="EC" id="6.1.1.5" evidence="11"/>
<dbReference type="GO" id="GO:0000049">
    <property type="term" value="F:tRNA binding"/>
    <property type="evidence" value="ECO:0007669"/>
    <property type="project" value="InterPro"/>
</dbReference>
<reference evidence="15 16" key="1">
    <citation type="submission" date="2019-09" db="EMBL/GenBank/DDBJ databases">
        <title>Draft genome sequence of various Type strains from the CCUG.</title>
        <authorList>
            <person name="Pineiro-Iglesias B."/>
            <person name="Tunovic T."/>
            <person name="Unosson C."/>
            <person name="Inganas E."/>
            <person name="Ohlen M."/>
            <person name="Cardew S."/>
            <person name="Jensie-Markopoulos S."/>
            <person name="Salva-Serra F."/>
            <person name="Jaen-Luchoro D."/>
            <person name="Karlsson R."/>
            <person name="Svensson-Stadler L."/>
            <person name="Chun J."/>
            <person name="Moore E."/>
        </authorList>
    </citation>
    <scope>NUCLEOTIDE SEQUENCE [LARGE SCALE GENOMIC DNA]</scope>
    <source>
        <strain evidence="15 16">CCUG 32756T</strain>
    </source>
</reference>
<dbReference type="Pfam" id="PF08264">
    <property type="entry name" value="Anticodon_1"/>
    <property type="match status" value="1"/>
</dbReference>
<dbReference type="Gene3D" id="1.10.730.20">
    <property type="match status" value="1"/>
</dbReference>
<dbReference type="InterPro" id="IPR013155">
    <property type="entry name" value="M/V/L/I-tRNA-synth_anticd-bd"/>
</dbReference>
<evidence type="ECO:0000313" key="15">
    <source>
        <dbReference type="EMBL" id="KAA8709098.1"/>
    </source>
</evidence>
<evidence type="ECO:0000313" key="16">
    <source>
        <dbReference type="Proteomes" id="UP000323707"/>
    </source>
</evidence>
<dbReference type="Gene3D" id="3.90.740.10">
    <property type="entry name" value="Valyl/Leucyl/Isoleucyl-tRNA synthetase, editing domain"/>
    <property type="match status" value="1"/>
</dbReference>
<dbReference type="GO" id="GO:0005829">
    <property type="term" value="C:cytosol"/>
    <property type="evidence" value="ECO:0007669"/>
    <property type="project" value="TreeGrafter"/>
</dbReference>
<dbReference type="GO" id="GO:0005524">
    <property type="term" value="F:ATP binding"/>
    <property type="evidence" value="ECO:0007669"/>
    <property type="project" value="UniProtKB-UniRule"/>
</dbReference>
<comment type="caution">
    <text evidence="15">The sequence shown here is derived from an EMBL/GenBank/DDBJ whole genome shotgun (WGS) entry which is preliminary data.</text>
</comment>
<dbReference type="InterPro" id="IPR009008">
    <property type="entry name" value="Val/Leu/Ile-tRNA-synth_edit"/>
</dbReference>
<dbReference type="InterPro" id="IPR009080">
    <property type="entry name" value="tRNAsynth_Ia_anticodon-bd"/>
</dbReference>
<comment type="subunit">
    <text evidence="11">Monomer.</text>
</comment>
<feature type="coiled-coil region" evidence="12">
    <location>
        <begin position="657"/>
        <end position="684"/>
    </location>
</feature>
<dbReference type="EMBL" id="VXKE01000016">
    <property type="protein sequence ID" value="KAA8709098.1"/>
    <property type="molecule type" value="Genomic_DNA"/>
</dbReference>
<keyword evidence="2 11" id="KW-0963">Cytoplasm</keyword>
<dbReference type="InterPro" id="IPR002300">
    <property type="entry name" value="aa-tRNA-synth_Ia"/>
</dbReference>
<keyword evidence="12" id="KW-0175">Coiled coil</keyword>
<dbReference type="Pfam" id="PF00133">
    <property type="entry name" value="tRNA-synt_1"/>
    <property type="match status" value="1"/>
</dbReference>
<keyword evidence="3 11" id="KW-0436">Ligase</keyword>
<dbReference type="CDD" id="cd07960">
    <property type="entry name" value="Anticodon_Ia_Ile_BEm"/>
    <property type="match status" value="1"/>
</dbReference>
<dbReference type="HAMAP" id="MF_02002">
    <property type="entry name" value="Ile_tRNA_synth_type1"/>
    <property type="match status" value="1"/>
</dbReference>
<evidence type="ECO:0000256" key="11">
    <source>
        <dbReference type="HAMAP-Rule" id="MF_02002"/>
    </source>
</evidence>
<dbReference type="InterPro" id="IPR014729">
    <property type="entry name" value="Rossmann-like_a/b/a_fold"/>
</dbReference>
<proteinExistence type="inferred from homology"/>
<feature type="short sequence motif" description="'KMSKS' region" evidence="11">
    <location>
        <begin position="614"/>
        <end position="618"/>
    </location>
</feature>
<evidence type="ECO:0000256" key="1">
    <source>
        <dbReference type="ARBA" id="ARBA00006887"/>
    </source>
</evidence>
<dbReference type="SUPFAM" id="SSF47323">
    <property type="entry name" value="Anticodon-binding domain of a subclass of class I aminoacyl-tRNA synthetases"/>
    <property type="match status" value="1"/>
</dbReference>
<comment type="function">
    <text evidence="9 11">Catalyzes the attachment of isoleucine to tRNA(Ile). As IleRS can inadvertently accommodate and process structurally similar amino acids such as valine, to avoid such errors it has two additional distinct tRNA(Ile)-dependent editing activities. One activity is designated as 'pretransfer' editing and involves the hydrolysis of activated Val-AMP. The other activity is designated 'posttransfer' editing and involves deacylation of mischarged Val-tRNA(Ile).</text>
</comment>
<dbReference type="GO" id="GO:0006428">
    <property type="term" value="P:isoleucyl-tRNA aminoacylation"/>
    <property type="evidence" value="ECO:0007669"/>
    <property type="project" value="UniProtKB-UniRule"/>
</dbReference>
<evidence type="ECO:0000259" key="14">
    <source>
        <dbReference type="Pfam" id="PF08264"/>
    </source>
</evidence>
<dbReference type="InterPro" id="IPR002301">
    <property type="entry name" value="Ile-tRNA-ligase"/>
</dbReference>
<dbReference type="RefSeq" id="WP_150337449.1">
    <property type="nucleotide sequence ID" value="NZ_JAERIX010000051.1"/>
</dbReference>
<keyword evidence="7 11" id="KW-0648">Protein biosynthesis</keyword>
<comment type="domain">
    <text evidence="11">IleRS has two distinct active sites: one for aminoacylation and one for editing. The misactivated valine is translocated from the active site to the editing site, which sterically excludes the correctly activated isoleucine. The single editing site contains two valyl binding pockets, one specific for each substrate (Val-AMP or Val-tRNA(Ile)).</text>
</comment>
<evidence type="ECO:0000259" key="13">
    <source>
        <dbReference type="Pfam" id="PF00133"/>
    </source>
</evidence>
<dbReference type="SUPFAM" id="SSF52374">
    <property type="entry name" value="Nucleotidylyl transferase"/>
    <property type="match status" value="1"/>
</dbReference>
<keyword evidence="6 11" id="KW-0067">ATP-binding</keyword>
<dbReference type="InterPro" id="IPR050081">
    <property type="entry name" value="Ile-tRNA_ligase"/>
</dbReference>
<evidence type="ECO:0000256" key="9">
    <source>
        <dbReference type="ARBA" id="ARBA00025217"/>
    </source>
</evidence>
<comment type="similarity">
    <text evidence="1 11">Belongs to the class-I aminoacyl-tRNA synthetase family. IleS type 1 subfamily.</text>
</comment>
<dbReference type="GO" id="GO:0004822">
    <property type="term" value="F:isoleucine-tRNA ligase activity"/>
    <property type="evidence" value="ECO:0007669"/>
    <property type="project" value="UniProtKB-UniRule"/>
</dbReference>
<comment type="catalytic activity">
    <reaction evidence="10 11">
        <text>tRNA(Ile) + L-isoleucine + ATP = L-isoleucyl-tRNA(Ile) + AMP + diphosphate</text>
        <dbReference type="Rhea" id="RHEA:11060"/>
        <dbReference type="Rhea" id="RHEA-COMP:9666"/>
        <dbReference type="Rhea" id="RHEA-COMP:9695"/>
        <dbReference type="ChEBI" id="CHEBI:30616"/>
        <dbReference type="ChEBI" id="CHEBI:33019"/>
        <dbReference type="ChEBI" id="CHEBI:58045"/>
        <dbReference type="ChEBI" id="CHEBI:78442"/>
        <dbReference type="ChEBI" id="CHEBI:78528"/>
        <dbReference type="ChEBI" id="CHEBI:456215"/>
        <dbReference type="EC" id="6.1.1.5"/>
    </reaction>
</comment>
<dbReference type="Gene3D" id="3.40.50.620">
    <property type="entry name" value="HUPs"/>
    <property type="match status" value="2"/>
</dbReference>
<evidence type="ECO:0000256" key="4">
    <source>
        <dbReference type="ARBA" id="ARBA00022741"/>
    </source>
</evidence>
<keyword evidence="8 11" id="KW-0030">Aminoacyl-tRNA synthetase</keyword>
<evidence type="ECO:0000256" key="3">
    <source>
        <dbReference type="ARBA" id="ARBA00022598"/>
    </source>
</evidence>
<dbReference type="AlphaFoldDB" id="A0A5M9QL06"/>
<sequence length="915" mass="104006">MDYKDTLLLPSTTFPMRGNLPQNEPQTYQAWDTKQYAYNTMRLNNANASESFTLHDGPPYANGHLHIGHALNKILKDIIVKLHYFQGKNIRYTPGWDCHGLPIEQQVEKEHSKSHLSTSAFRALCRKHADTFLSIQKQEFKDLGVLGDFANPYKTMDFSFEASIYQVLAQVAQKGLLAERSKPIFWSWAARSALAEAEVEYKDKEDYSIFVGFPLTQESLKALKLDSLDTHSPIQAVIWTTTPWTLPANQAICLHPNEPYIITQEGYIIAKALLESIVQEGISKGKILAELQGSAFENHHALNPLNDRDSLLIVGEHVQMSGGSGLVHSAPGHGEEDYFACLKYDVEVIMPVDDRGCYDESLKHKRLFRAADVEQFIGMHVFKANEKILPLLGKHLLKSAKFIHSYPYCWRTHEPVIYRATKQWFILMDKPYHNGKTLRQVALEAIEATTFYPESGRNRIRTMIENRPDWCISRQRAWGVPIAFFIEKSSGKALLDSSVLEHIASIFKEKGCDAWWELDNAALLPESYKHRANELEKCQHILDVWFDSGSTWFSVLQSGFYDAGSFPADMYLEGSDQHRGWFQSSLLLSCALNGCAPYKSVLTHGFTMDERSEKMSKSKGNVILPQEVLKSYGSEILRLWVALSDYQSDQKISKNILQQVSEQYKKLRNTLRFLLANCNDLQALSKQEELGQIDRFIIKLARICFERVQAEFNAYNFASGLQILMHFITNELSGIYLDLCKDSLYCDSPDDKGRRAKQSVMAVIASNLCALLAPILTYTINEALQHAPEIIRQGSSDVFTLRTLALYDVEPDSDFDFLIQLRNKCSELLDTLKKDKRIKSGLELCISGDFGDFTEIAQWLILSDCAPQDQVGSFVINGKTFTLSTSSKSRCERCWRYMAESESDLCKRCQAILAR</sequence>
<feature type="domain" description="Aminoacyl-tRNA synthetase class Ia" evidence="13">
    <location>
        <begin position="27"/>
        <end position="653"/>
    </location>
</feature>
<feature type="binding site" evidence="11">
    <location>
        <position position="894"/>
    </location>
    <ligand>
        <name>Zn(2+)</name>
        <dbReference type="ChEBI" id="CHEBI:29105"/>
    </ligand>
</feature>
<dbReference type="PANTHER" id="PTHR42765">
    <property type="entry name" value="SOLEUCYL-TRNA SYNTHETASE"/>
    <property type="match status" value="1"/>
</dbReference>
<dbReference type="NCBIfam" id="TIGR00392">
    <property type="entry name" value="ileS"/>
    <property type="match status" value="1"/>
</dbReference>
<comment type="cofactor">
    <cofactor evidence="11">
        <name>Zn(2+)</name>
        <dbReference type="ChEBI" id="CHEBI:29105"/>
    </cofactor>
    <text evidence="11">Binds 1 zinc ion per subunit.</text>
</comment>
<evidence type="ECO:0000256" key="7">
    <source>
        <dbReference type="ARBA" id="ARBA00022917"/>
    </source>
</evidence>